<gene>
    <name evidence="1" type="ORF">DHETER_LOCUS7380</name>
</gene>
<name>A0ACA9MNS1_9GLOM</name>
<proteinExistence type="predicted"/>
<comment type="caution">
    <text evidence="1">The sequence shown here is derived from an EMBL/GenBank/DDBJ whole genome shotgun (WGS) entry which is preliminary data.</text>
</comment>
<sequence length="423" mass="48582">MSTPSYINLINAAFKTARGTHEFVTEKEFRDRKDRRETYVYKQVDLDSFHQVNLVGSNPNATINNGQISLYSPNQLARQLEATHINDIETPSLIQESYGQIYVKMHTGITIQIKCKKSDAIGYIKRKIQMKEGISSKNQKIFFGNRQLKNWNTLSYYNVSWNDTLNLDLCTINIHIKTLTGKNITIECVVNDTIDNIKQKIQDKENIQKNNQNLIFGGVFLEDSKTLSEYCISKESTLHLILRSRNSGVISYLSVSDFLDARFDYDFTNIKDVGKTFMRGLIQYKRPCGWKRIALKVTGKYDNGDDKWLGTGKDAWPVSYHGTANHNARSIAEDGYDLSKGKRFAYGRGIYSTPDIHIAEQYAQQFVFEGNTYVMVFQNRVNPVSLRRFPVSNGEYWVSEKGEDIRPYGICIKKKHSITDVPF</sequence>
<reference evidence="1" key="1">
    <citation type="submission" date="2021-06" db="EMBL/GenBank/DDBJ databases">
        <authorList>
            <person name="Kallberg Y."/>
            <person name="Tangrot J."/>
            <person name="Rosling A."/>
        </authorList>
    </citation>
    <scope>NUCLEOTIDE SEQUENCE</scope>
    <source>
        <strain evidence="1">IL203A</strain>
    </source>
</reference>
<keyword evidence="2" id="KW-1185">Reference proteome</keyword>
<organism evidence="1 2">
    <name type="scientific">Dentiscutata heterogama</name>
    <dbReference type="NCBI Taxonomy" id="1316150"/>
    <lineage>
        <taxon>Eukaryota</taxon>
        <taxon>Fungi</taxon>
        <taxon>Fungi incertae sedis</taxon>
        <taxon>Mucoromycota</taxon>
        <taxon>Glomeromycotina</taxon>
        <taxon>Glomeromycetes</taxon>
        <taxon>Diversisporales</taxon>
        <taxon>Gigasporaceae</taxon>
        <taxon>Dentiscutata</taxon>
    </lineage>
</organism>
<dbReference type="EMBL" id="CAJVPU010010287">
    <property type="protein sequence ID" value="CAG8604328.1"/>
    <property type="molecule type" value="Genomic_DNA"/>
</dbReference>
<evidence type="ECO:0000313" key="1">
    <source>
        <dbReference type="EMBL" id="CAG8604328.1"/>
    </source>
</evidence>
<evidence type="ECO:0000313" key="2">
    <source>
        <dbReference type="Proteomes" id="UP000789702"/>
    </source>
</evidence>
<protein>
    <submittedName>
        <fullName evidence="1">17285_t:CDS:1</fullName>
    </submittedName>
</protein>
<accession>A0ACA9MNS1</accession>
<dbReference type="Proteomes" id="UP000789702">
    <property type="component" value="Unassembled WGS sequence"/>
</dbReference>